<dbReference type="Gene3D" id="1.25.40.10">
    <property type="entry name" value="Tetratricopeptide repeat domain"/>
    <property type="match status" value="1"/>
</dbReference>
<proteinExistence type="predicted"/>
<evidence type="ECO:0000313" key="2">
    <source>
        <dbReference type="EMBL" id="GHF15808.1"/>
    </source>
</evidence>
<keyword evidence="3" id="KW-1185">Reference proteome</keyword>
<evidence type="ECO:0000313" key="3">
    <source>
        <dbReference type="Proteomes" id="UP000630923"/>
    </source>
</evidence>
<dbReference type="InterPro" id="IPR019734">
    <property type="entry name" value="TPR_rpt"/>
</dbReference>
<reference evidence="2" key="1">
    <citation type="journal article" date="2014" name="Int. J. Syst. Evol. Microbiol.">
        <title>Complete genome sequence of Corynebacterium casei LMG S-19264T (=DSM 44701T), isolated from a smear-ripened cheese.</title>
        <authorList>
            <consortium name="US DOE Joint Genome Institute (JGI-PGF)"/>
            <person name="Walter F."/>
            <person name="Albersmeier A."/>
            <person name="Kalinowski J."/>
            <person name="Ruckert C."/>
        </authorList>
    </citation>
    <scope>NUCLEOTIDE SEQUENCE</scope>
    <source>
        <strain evidence="2">KCTC 42590</strain>
    </source>
</reference>
<dbReference type="SUPFAM" id="SSF48452">
    <property type="entry name" value="TPR-like"/>
    <property type="match status" value="1"/>
</dbReference>
<gene>
    <name evidence="2" type="ORF">GCM10017044_07530</name>
</gene>
<sequence>MQTLIKIFSFILISSTSMQVAAFDGDQNIKEAEKRYADCMALAQNSPDKGIALALEWQTEGAGVPARHCEAVGLYHLGEFAEAAIRLDQLVEDIRTGRQMPINDGKRMVGGALLLADMYDQAANAWLMANEITRAETAIDNALSLVPETSTQAQTYLIDRARIAAFDGDYALAYADLQKVYEMNSGRADILLFLASAARSLNYLDEARAALTTYLSVYSDDPTAHLEMGNLEHETGNLAAARQSWLKVLRLQEAGPDAEAARHNLEKMDLKPE</sequence>
<accession>A0A919ANN7</accession>
<feature type="chain" id="PRO_5036973349" description="Tetratricopeptide repeat protein" evidence="1">
    <location>
        <begin position="23"/>
        <end position="273"/>
    </location>
</feature>
<evidence type="ECO:0000256" key="1">
    <source>
        <dbReference type="SAM" id="SignalP"/>
    </source>
</evidence>
<evidence type="ECO:0008006" key="4">
    <source>
        <dbReference type="Google" id="ProtNLM"/>
    </source>
</evidence>
<feature type="signal peptide" evidence="1">
    <location>
        <begin position="1"/>
        <end position="22"/>
    </location>
</feature>
<keyword evidence="1" id="KW-0732">Signal</keyword>
<name>A0A919ANN7_9PROT</name>
<dbReference type="SMART" id="SM00028">
    <property type="entry name" value="TPR"/>
    <property type="match status" value="3"/>
</dbReference>
<organism evidence="2 3">
    <name type="scientific">Kordiimonas sediminis</name>
    <dbReference type="NCBI Taxonomy" id="1735581"/>
    <lineage>
        <taxon>Bacteria</taxon>
        <taxon>Pseudomonadati</taxon>
        <taxon>Pseudomonadota</taxon>
        <taxon>Alphaproteobacteria</taxon>
        <taxon>Kordiimonadales</taxon>
        <taxon>Kordiimonadaceae</taxon>
        <taxon>Kordiimonas</taxon>
    </lineage>
</organism>
<comment type="caution">
    <text evidence="2">The sequence shown here is derived from an EMBL/GenBank/DDBJ whole genome shotgun (WGS) entry which is preliminary data.</text>
</comment>
<dbReference type="RefSeq" id="WP_191250207.1">
    <property type="nucleotide sequence ID" value="NZ_BNCI01000001.1"/>
</dbReference>
<reference evidence="2" key="2">
    <citation type="submission" date="2020-09" db="EMBL/GenBank/DDBJ databases">
        <authorList>
            <person name="Sun Q."/>
            <person name="Kim S."/>
        </authorList>
    </citation>
    <scope>NUCLEOTIDE SEQUENCE</scope>
    <source>
        <strain evidence="2">KCTC 42590</strain>
    </source>
</reference>
<protein>
    <recommendedName>
        <fullName evidence="4">Tetratricopeptide repeat protein</fullName>
    </recommendedName>
</protein>
<dbReference type="Pfam" id="PF14559">
    <property type="entry name" value="TPR_19"/>
    <property type="match status" value="1"/>
</dbReference>
<dbReference type="InterPro" id="IPR011990">
    <property type="entry name" value="TPR-like_helical_dom_sf"/>
</dbReference>
<dbReference type="AlphaFoldDB" id="A0A919ANN7"/>
<dbReference type="Proteomes" id="UP000630923">
    <property type="component" value="Unassembled WGS sequence"/>
</dbReference>
<dbReference type="EMBL" id="BNCI01000001">
    <property type="protein sequence ID" value="GHF15808.1"/>
    <property type="molecule type" value="Genomic_DNA"/>
</dbReference>